<protein>
    <submittedName>
        <fullName evidence="3">Uncharacterized protein</fullName>
    </submittedName>
</protein>
<accession>A0A0K0DM62</accession>
<evidence type="ECO:0000313" key="3">
    <source>
        <dbReference type="WBParaSite" id="ACAC_0001274901-mRNA-1"/>
    </source>
</evidence>
<organism evidence="2 3">
    <name type="scientific">Angiostrongylus cantonensis</name>
    <name type="common">Rat lungworm</name>
    <dbReference type="NCBI Taxonomy" id="6313"/>
    <lineage>
        <taxon>Eukaryota</taxon>
        <taxon>Metazoa</taxon>
        <taxon>Ecdysozoa</taxon>
        <taxon>Nematoda</taxon>
        <taxon>Chromadorea</taxon>
        <taxon>Rhabditida</taxon>
        <taxon>Rhabditina</taxon>
        <taxon>Rhabditomorpha</taxon>
        <taxon>Strongyloidea</taxon>
        <taxon>Metastrongylidae</taxon>
        <taxon>Angiostrongylus</taxon>
    </lineage>
</organism>
<reference evidence="2" key="1">
    <citation type="submission" date="2012-09" db="EMBL/GenBank/DDBJ databases">
        <authorList>
            <person name="Martin A.A."/>
        </authorList>
    </citation>
    <scope>NUCLEOTIDE SEQUENCE</scope>
</reference>
<dbReference type="AlphaFoldDB" id="A0A0K0DM62"/>
<sequence length="190" mass="22024">MQIDAVYSSLFHLFYDDSVRTIRPNETKQSTAITPKKEKKNENVSIKNQEKTTTSQYGTIIDKKGKKNERISSWRKIRKKDIRAQEKTQRSLSSEEFSRKGKKKGQDMERKCDAQKGILKDGETAAATGRKNLNDIKTPAENDRENYGKYIKIDDVVKKDVGRNEDVQQRNENKHKKADQIIESVRFETP</sequence>
<feature type="compositionally biased region" description="Basic and acidic residues" evidence="1">
    <location>
        <begin position="132"/>
        <end position="146"/>
    </location>
</feature>
<feature type="compositionally biased region" description="Polar residues" evidence="1">
    <location>
        <begin position="43"/>
        <end position="55"/>
    </location>
</feature>
<feature type="region of interest" description="Disordered" evidence="1">
    <location>
        <begin position="27"/>
        <end position="55"/>
    </location>
</feature>
<feature type="region of interest" description="Disordered" evidence="1">
    <location>
        <begin position="162"/>
        <end position="190"/>
    </location>
</feature>
<dbReference type="Proteomes" id="UP000035642">
    <property type="component" value="Unassembled WGS sequence"/>
</dbReference>
<feature type="compositionally biased region" description="Basic and acidic residues" evidence="1">
    <location>
        <begin position="162"/>
        <end position="172"/>
    </location>
</feature>
<name>A0A0K0DM62_ANGCA</name>
<feature type="region of interest" description="Disordered" evidence="1">
    <location>
        <begin position="82"/>
        <end position="146"/>
    </location>
</feature>
<evidence type="ECO:0000313" key="2">
    <source>
        <dbReference type="Proteomes" id="UP000035642"/>
    </source>
</evidence>
<feature type="compositionally biased region" description="Basic and acidic residues" evidence="1">
    <location>
        <begin position="96"/>
        <end position="123"/>
    </location>
</feature>
<keyword evidence="2" id="KW-1185">Reference proteome</keyword>
<proteinExistence type="predicted"/>
<evidence type="ECO:0000256" key="1">
    <source>
        <dbReference type="SAM" id="MobiDB-lite"/>
    </source>
</evidence>
<reference evidence="3" key="2">
    <citation type="submission" date="2016-04" db="UniProtKB">
        <authorList>
            <consortium name="WormBaseParasite"/>
        </authorList>
    </citation>
    <scope>IDENTIFICATION</scope>
</reference>
<dbReference type="WBParaSite" id="ACAC_0001274901-mRNA-1">
    <property type="protein sequence ID" value="ACAC_0001274901-mRNA-1"/>
    <property type="gene ID" value="ACAC_0001274901"/>
</dbReference>